<dbReference type="InterPro" id="IPR052534">
    <property type="entry name" value="Extracell_DNA_Util/SecSys_Comp"/>
</dbReference>
<feature type="coiled-coil region" evidence="1">
    <location>
        <begin position="51"/>
        <end position="102"/>
    </location>
</feature>
<proteinExistence type="predicted"/>
<keyword evidence="2" id="KW-0472">Membrane</keyword>
<dbReference type="AlphaFoldDB" id="A0A8A4TST7"/>
<sequence>MTMIRINLIAERKAGAPKTPKKAAKKSSELEENIILIVAIVIALLGGFFWHRHYKNKLQDLKNEQRKLQAEYDKVKIWIEKREEFEIQKELLNEKIQKISSLKDRREGPVKLMEDVHNVLPESVWLSSINQGFDRNLTQATGAGRSSFAPSKGRSLPSSLDVKVSGFAKNTDAITNFAKKIQSLDRRYANLDLNQFEKFQKEEEGSGYSFDLYFKIKPVSSGGDTAGEQSGGGAP</sequence>
<dbReference type="PANTHER" id="PTHR40278">
    <property type="entry name" value="DNA UTILIZATION PROTEIN HOFN"/>
    <property type="match status" value="1"/>
</dbReference>
<keyword evidence="4" id="KW-1185">Reference proteome</keyword>
<dbReference type="PANTHER" id="PTHR40278:SF1">
    <property type="entry name" value="DNA UTILIZATION PROTEIN HOFN"/>
    <property type="match status" value="1"/>
</dbReference>
<reference evidence="3" key="1">
    <citation type="submission" date="2021-03" db="EMBL/GenBank/DDBJ databases">
        <title>Acanthopleuribacteraceae sp. M133.</title>
        <authorList>
            <person name="Wang G."/>
        </authorList>
    </citation>
    <scope>NUCLEOTIDE SEQUENCE</scope>
    <source>
        <strain evidence="3">M133</strain>
    </source>
</reference>
<keyword evidence="1" id="KW-0175">Coiled coil</keyword>
<feature type="transmembrane region" description="Helical" evidence="2">
    <location>
        <begin position="34"/>
        <end position="51"/>
    </location>
</feature>
<evidence type="ECO:0000313" key="4">
    <source>
        <dbReference type="Proteomes" id="UP000663929"/>
    </source>
</evidence>
<dbReference type="RefSeq" id="WP_237383117.1">
    <property type="nucleotide sequence ID" value="NZ_CP071793.1"/>
</dbReference>
<dbReference type="KEGG" id="scor:J3U87_11200"/>
<keyword evidence="2" id="KW-1133">Transmembrane helix</keyword>
<accession>A0A8A4TST7</accession>
<organism evidence="3 4">
    <name type="scientific">Sulfidibacter corallicola</name>
    <dbReference type="NCBI Taxonomy" id="2818388"/>
    <lineage>
        <taxon>Bacteria</taxon>
        <taxon>Pseudomonadati</taxon>
        <taxon>Acidobacteriota</taxon>
        <taxon>Holophagae</taxon>
        <taxon>Acanthopleuribacterales</taxon>
        <taxon>Acanthopleuribacteraceae</taxon>
        <taxon>Sulfidibacter</taxon>
    </lineage>
</organism>
<gene>
    <name evidence="3" type="ORF">J3U87_11200</name>
</gene>
<dbReference type="EMBL" id="CP071793">
    <property type="protein sequence ID" value="QTD53019.1"/>
    <property type="molecule type" value="Genomic_DNA"/>
</dbReference>
<name>A0A8A4TST7_SULCO</name>
<evidence type="ECO:0000256" key="2">
    <source>
        <dbReference type="SAM" id="Phobius"/>
    </source>
</evidence>
<evidence type="ECO:0000256" key="1">
    <source>
        <dbReference type="SAM" id="Coils"/>
    </source>
</evidence>
<keyword evidence="2" id="KW-0812">Transmembrane</keyword>
<evidence type="ECO:0000313" key="3">
    <source>
        <dbReference type="EMBL" id="QTD53019.1"/>
    </source>
</evidence>
<dbReference type="Proteomes" id="UP000663929">
    <property type="component" value="Chromosome"/>
</dbReference>
<protein>
    <submittedName>
        <fullName evidence="3">PilN domain-containing protein</fullName>
    </submittedName>
</protein>